<protein>
    <submittedName>
        <fullName evidence="1">Uncharacterized protein</fullName>
    </submittedName>
</protein>
<reference evidence="1 2" key="1">
    <citation type="journal article" date="2020" name="BMC Genomics">
        <title>Correction to: Identification and distribution of gene clusters required for synthesis of sphingolipid metabolism inhibitors in diverse species of the filamentous fungus Fusarium.</title>
        <authorList>
            <person name="Kim H.S."/>
            <person name="Lohmar J.M."/>
            <person name="Busman M."/>
            <person name="Brown D.W."/>
            <person name="Naumann T.A."/>
            <person name="Divon H.H."/>
            <person name="Lysoe E."/>
            <person name="Uhlig S."/>
            <person name="Proctor R.H."/>
        </authorList>
    </citation>
    <scope>NUCLEOTIDE SEQUENCE [LARGE SCALE GENOMIC DNA]</scope>
    <source>
        <strain evidence="1 2">NRRL 25214</strain>
    </source>
</reference>
<organism evidence="1 2">
    <name type="scientific">Fusarium anthophilum</name>
    <dbReference type="NCBI Taxonomy" id="48485"/>
    <lineage>
        <taxon>Eukaryota</taxon>
        <taxon>Fungi</taxon>
        <taxon>Dikarya</taxon>
        <taxon>Ascomycota</taxon>
        <taxon>Pezizomycotina</taxon>
        <taxon>Sordariomycetes</taxon>
        <taxon>Hypocreomycetidae</taxon>
        <taxon>Hypocreales</taxon>
        <taxon>Nectriaceae</taxon>
        <taxon>Fusarium</taxon>
        <taxon>Fusarium fujikuroi species complex</taxon>
    </lineage>
</organism>
<name>A0A8H4YP95_9HYPO</name>
<evidence type="ECO:0000313" key="1">
    <source>
        <dbReference type="EMBL" id="KAF5231638.1"/>
    </source>
</evidence>
<comment type="caution">
    <text evidence="1">The sequence shown here is derived from an EMBL/GenBank/DDBJ whole genome shotgun (WGS) entry which is preliminary data.</text>
</comment>
<accession>A0A8H4YP95</accession>
<sequence length="96" mass="10429">MCIIKSTPRTCGNCEAEDIALTEKEGCEAVKEGKACPGEKKIVGNDAWLCPACHANTACGSCYRVPDDYQPKIRQEVAKKETGSFTDKVKKAFGKK</sequence>
<dbReference type="Proteomes" id="UP000573603">
    <property type="component" value="Unassembled WGS sequence"/>
</dbReference>
<proteinExistence type="predicted"/>
<keyword evidence="2" id="KW-1185">Reference proteome</keyword>
<gene>
    <name evidence="1" type="ORF">FANTH_13305</name>
</gene>
<evidence type="ECO:0000313" key="2">
    <source>
        <dbReference type="Proteomes" id="UP000573603"/>
    </source>
</evidence>
<dbReference type="AlphaFoldDB" id="A0A8H4YP95"/>
<dbReference type="EMBL" id="JABEVY010000475">
    <property type="protein sequence ID" value="KAF5231638.1"/>
    <property type="molecule type" value="Genomic_DNA"/>
</dbReference>